<proteinExistence type="predicted"/>
<sequence length="102" mass="11580">MNDPRCHRKNARSLSFKYRELLFVNNFALVVCVVAVSRNSAEAFVSHPSESDVSNSYCTEIGEEKKTFHQLIFRHGKQPVEVVTSLIVEVTTIREDRAPGKN</sequence>
<reference evidence="2 3" key="1">
    <citation type="submission" date="2021-04" db="EMBL/GenBank/DDBJ databases">
        <authorList>
            <person name="Bliznina A."/>
        </authorList>
    </citation>
    <scope>NUCLEOTIDE SEQUENCE [LARGE SCALE GENOMIC DNA]</scope>
</reference>
<keyword evidence="1" id="KW-0472">Membrane</keyword>
<dbReference type="EMBL" id="OU015569">
    <property type="protein sequence ID" value="CAG5099004.1"/>
    <property type="molecule type" value="Genomic_DNA"/>
</dbReference>
<keyword evidence="3" id="KW-1185">Reference proteome</keyword>
<name>A0ABN7SJG3_OIKDI</name>
<protein>
    <submittedName>
        <fullName evidence="2">Oidioi.mRNA.OKI2018_I69.XSR.g16164.t1.cds</fullName>
    </submittedName>
</protein>
<dbReference type="Proteomes" id="UP001158576">
    <property type="component" value="Chromosome XSR"/>
</dbReference>
<keyword evidence="1" id="KW-0812">Transmembrane</keyword>
<organism evidence="2 3">
    <name type="scientific">Oikopleura dioica</name>
    <name type="common">Tunicate</name>
    <dbReference type="NCBI Taxonomy" id="34765"/>
    <lineage>
        <taxon>Eukaryota</taxon>
        <taxon>Metazoa</taxon>
        <taxon>Chordata</taxon>
        <taxon>Tunicata</taxon>
        <taxon>Appendicularia</taxon>
        <taxon>Copelata</taxon>
        <taxon>Oikopleuridae</taxon>
        <taxon>Oikopleura</taxon>
    </lineage>
</organism>
<evidence type="ECO:0000256" key="1">
    <source>
        <dbReference type="SAM" id="Phobius"/>
    </source>
</evidence>
<evidence type="ECO:0000313" key="2">
    <source>
        <dbReference type="EMBL" id="CAG5099004.1"/>
    </source>
</evidence>
<keyword evidence="1" id="KW-1133">Transmembrane helix</keyword>
<feature type="transmembrane region" description="Helical" evidence="1">
    <location>
        <begin position="21"/>
        <end position="41"/>
    </location>
</feature>
<accession>A0ABN7SJG3</accession>
<evidence type="ECO:0000313" key="3">
    <source>
        <dbReference type="Proteomes" id="UP001158576"/>
    </source>
</evidence>
<gene>
    <name evidence="2" type="ORF">OKIOD_LOCUS7722</name>
</gene>